<evidence type="ECO:0000313" key="4">
    <source>
        <dbReference type="Proteomes" id="UP000215914"/>
    </source>
</evidence>
<dbReference type="AlphaFoldDB" id="A0A251UZH2"/>
<evidence type="ECO:0000313" key="3">
    <source>
        <dbReference type="EMBL" id="OTG28256.1"/>
    </source>
</evidence>
<keyword evidence="4" id="KW-1185">Reference proteome</keyword>
<evidence type="ECO:0000259" key="1">
    <source>
        <dbReference type="Pfam" id="PF22936"/>
    </source>
</evidence>
<proteinExistence type="predicted"/>
<feature type="domain" description="Retrovirus-related Pol polyprotein from transposon TNT 1-94-like beta-barrel" evidence="1">
    <location>
        <begin position="12"/>
        <end position="55"/>
    </location>
</feature>
<dbReference type="Pfam" id="PF22936">
    <property type="entry name" value="Pol_BBD"/>
    <property type="match status" value="1"/>
</dbReference>
<name>A0A251UZH2_HELAN</name>
<reference evidence="3" key="2">
    <citation type="submission" date="2017-02" db="EMBL/GenBank/DDBJ databases">
        <title>Sunflower complete genome.</title>
        <authorList>
            <person name="Langlade N."/>
            <person name="Munos S."/>
        </authorList>
    </citation>
    <scope>NUCLEOTIDE SEQUENCE [LARGE SCALE GENOMIC DNA]</scope>
    <source>
        <tissue evidence="3">Leaves</tissue>
    </source>
</reference>
<dbReference type="Gramene" id="mRNA:HanXRQr2_Chr04g0160951">
    <property type="protein sequence ID" value="mRNA:HanXRQr2_Chr04g0160951"/>
    <property type="gene ID" value="HanXRQr2_Chr04g0160951"/>
</dbReference>
<reference evidence="2 4" key="1">
    <citation type="journal article" date="2017" name="Nature">
        <title>The sunflower genome provides insights into oil metabolism, flowering and Asterid evolution.</title>
        <authorList>
            <person name="Badouin H."/>
            <person name="Gouzy J."/>
            <person name="Grassa C.J."/>
            <person name="Murat F."/>
            <person name="Staton S.E."/>
            <person name="Cottret L."/>
            <person name="Lelandais-Briere C."/>
            <person name="Owens G.L."/>
            <person name="Carrere S."/>
            <person name="Mayjonade B."/>
            <person name="Legrand L."/>
            <person name="Gill N."/>
            <person name="Kane N.C."/>
            <person name="Bowers J.E."/>
            <person name="Hubner S."/>
            <person name="Bellec A."/>
            <person name="Berard A."/>
            <person name="Berges H."/>
            <person name="Blanchet N."/>
            <person name="Boniface M.C."/>
            <person name="Brunel D."/>
            <person name="Catrice O."/>
            <person name="Chaidir N."/>
            <person name="Claudel C."/>
            <person name="Donnadieu C."/>
            <person name="Faraut T."/>
            <person name="Fievet G."/>
            <person name="Helmstetter N."/>
            <person name="King M."/>
            <person name="Knapp S.J."/>
            <person name="Lai Z."/>
            <person name="Le Paslier M.C."/>
            <person name="Lippi Y."/>
            <person name="Lorenzon L."/>
            <person name="Mandel J.R."/>
            <person name="Marage G."/>
            <person name="Marchand G."/>
            <person name="Marquand E."/>
            <person name="Bret-Mestries E."/>
            <person name="Morien E."/>
            <person name="Nambeesan S."/>
            <person name="Nguyen T."/>
            <person name="Pegot-Espagnet P."/>
            <person name="Pouilly N."/>
            <person name="Raftis F."/>
            <person name="Sallet E."/>
            <person name="Schiex T."/>
            <person name="Thomas J."/>
            <person name="Vandecasteele C."/>
            <person name="Vares D."/>
            <person name="Vear F."/>
            <person name="Vautrin S."/>
            <person name="Crespi M."/>
            <person name="Mangin B."/>
            <person name="Burke J.M."/>
            <person name="Salse J."/>
            <person name="Munos S."/>
            <person name="Vincourt P."/>
            <person name="Rieseberg L.H."/>
            <person name="Langlade N.B."/>
        </authorList>
    </citation>
    <scope>NUCLEOTIDE SEQUENCE [LARGE SCALE GENOMIC DNA]</scope>
    <source>
        <strain evidence="4">cv. SF193</strain>
        <tissue evidence="2">Leaves</tissue>
    </source>
</reference>
<protein>
    <recommendedName>
        <fullName evidence="1">Retrovirus-related Pol polyprotein from transposon TNT 1-94-like beta-barrel domain-containing protein</fullName>
    </recommendedName>
</protein>
<dbReference type="Proteomes" id="UP000215914">
    <property type="component" value="Chromosome 4"/>
</dbReference>
<organism evidence="3 4">
    <name type="scientific">Helianthus annuus</name>
    <name type="common">Common sunflower</name>
    <dbReference type="NCBI Taxonomy" id="4232"/>
    <lineage>
        <taxon>Eukaryota</taxon>
        <taxon>Viridiplantae</taxon>
        <taxon>Streptophyta</taxon>
        <taxon>Embryophyta</taxon>
        <taxon>Tracheophyta</taxon>
        <taxon>Spermatophyta</taxon>
        <taxon>Magnoliopsida</taxon>
        <taxon>eudicotyledons</taxon>
        <taxon>Gunneridae</taxon>
        <taxon>Pentapetalae</taxon>
        <taxon>asterids</taxon>
        <taxon>campanulids</taxon>
        <taxon>Asterales</taxon>
        <taxon>Asteraceae</taxon>
        <taxon>Asteroideae</taxon>
        <taxon>Heliantheae alliance</taxon>
        <taxon>Heliantheae</taxon>
        <taxon>Helianthus</taxon>
    </lineage>
</organism>
<dbReference type="EMBL" id="CM007893">
    <property type="protein sequence ID" value="OTG28256.1"/>
    <property type="molecule type" value="Genomic_DNA"/>
</dbReference>
<gene>
    <name evidence="3" type="ORF">HannXRQ_Chr04g0109211</name>
    <name evidence="2" type="ORF">HanXRQr2_Chr04g0160951</name>
</gene>
<sequence length="75" mass="8240">MYASSPSELNTWFLDNGASNHMTGKKEWFTNLDHNIKGKVKFGDGSCVEIKGQGMGTRSQSKTVYFGCLSKTALC</sequence>
<reference evidence="2" key="3">
    <citation type="submission" date="2020-06" db="EMBL/GenBank/DDBJ databases">
        <title>Helianthus annuus Genome sequencing and assembly Release 2.</title>
        <authorList>
            <person name="Gouzy J."/>
            <person name="Langlade N."/>
            <person name="Munos S."/>
        </authorList>
    </citation>
    <scope>NUCLEOTIDE SEQUENCE</scope>
    <source>
        <tissue evidence="2">Leaves</tissue>
    </source>
</reference>
<dbReference type="InterPro" id="IPR054722">
    <property type="entry name" value="PolX-like_BBD"/>
</dbReference>
<dbReference type="InParanoid" id="A0A251UZH2"/>
<dbReference type="EMBL" id="MNCJ02000319">
    <property type="protein sequence ID" value="KAF5809743.1"/>
    <property type="molecule type" value="Genomic_DNA"/>
</dbReference>
<accession>A0A251UZH2</accession>
<evidence type="ECO:0000313" key="2">
    <source>
        <dbReference type="EMBL" id="KAF5809743.1"/>
    </source>
</evidence>